<dbReference type="KEGG" id="pavl:BKM03_02085"/>
<evidence type="ECO:0000313" key="1">
    <source>
        <dbReference type="EMBL" id="AVB18202.1"/>
    </source>
</evidence>
<organism evidence="1 2">
    <name type="scientific">Pseudomonas avellanae</name>
    <dbReference type="NCBI Taxonomy" id="46257"/>
    <lineage>
        <taxon>Bacteria</taxon>
        <taxon>Pseudomonadati</taxon>
        <taxon>Pseudomonadota</taxon>
        <taxon>Gammaproteobacteria</taxon>
        <taxon>Pseudomonadales</taxon>
        <taxon>Pseudomonadaceae</taxon>
        <taxon>Pseudomonas</taxon>
    </lineage>
</organism>
<dbReference type="EMBL" id="CP026562">
    <property type="protein sequence ID" value="AVB18202.1"/>
    <property type="molecule type" value="Genomic_DNA"/>
</dbReference>
<name>A0AAD0GNW5_9PSED</name>
<dbReference type="Proteomes" id="UP000236903">
    <property type="component" value="Chromosome"/>
</dbReference>
<accession>A0AAD0GNW5</accession>
<sequence>MPDPLHPHSPFVAAPCSFGRGESLSVLRGAFFIPATGHRPHAQRYAQCCLTIVRRSASHAVLDAPRPILSAGLRRSRHVSFY</sequence>
<protein>
    <submittedName>
        <fullName evidence="1">Uncharacterized protein</fullName>
    </submittedName>
</protein>
<evidence type="ECO:0000313" key="2">
    <source>
        <dbReference type="Proteomes" id="UP000236903"/>
    </source>
</evidence>
<proteinExistence type="predicted"/>
<dbReference type="AlphaFoldDB" id="A0AAD0GNW5"/>
<reference evidence="1 2" key="1">
    <citation type="submission" date="2018-02" db="EMBL/GenBank/DDBJ databases">
        <title>Comparative genomics of Pseudomonas syringae.</title>
        <authorList>
            <person name="Hulin M.T."/>
        </authorList>
    </citation>
    <scope>NUCLEOTIDE SEQUENCE [LARGE SCALE GENOMIC DNA]</scope>
    <source>
        <strain evidence="1 2">R2leaf</strain>
    </source>
</reference>
<gene>
    <name evidence="1" type="ORF">BKM03_02085</name>
</gene>